<accession>A0ABQ9H493</accession>
<dbReference type="EMBL" id="JARBHB010000007">
    <property type="protein sequence ID" value="KAJ8879120.1"/>
    <property type="molecule type" value="Genomic_DNA"/>
</dbReference>
<name>A0ABQ9H493_9NEOP</name>
<evidence type="ECO:0000256" key="1">
    <source>
        <dbReference type="SAM" id="MobiDB-lite"/>
    </source>
</evidence>
<sequence length="735" mass="81575">MIDDSLIIEPQSTNWRCALIVVMNGTTFGHGLVAGVTRIDISINRRSLRNTPCSPFVAAEKGPMHNTAAAGLRAALPIVLSSFVNLHIVYPSAKHAKLNIGKDPGPAASVTGALLEGVMLGKVGRREYCVRQSRPCNIARECSVRGMNPDIANPEMGLLHLRALAARFVICNTRAYVLRELKTPQALCARDSALKEIFRITVKCHYDPRFIRASFVPLGRRRYSVPEPGLEGGREETEPERYQEPLAWLEIVEGGDCERLPAKRGRQTVIAGFLIGQQRGTCCWTNERRKKIGGVGGAMIEGMTMGHFTGMASKVDNYVPSHSKRTSSDPAEVVTRAENVFGRGQSGTECDRPDDSPQMHEMLRMYLLSAKHYARGEKLESEAAHGHASNSEQHFTGRMLHPDYNMGSIEITASPNQLMYLSGGYDIFRDIRAIVGERLIVYIIRRAITVAFQLGGVCLKPNKVIDNGKEFRRSWHILNDPMRMIEVVLKQSRNERAGDMGAPRENPLTNGIIRHDSHMRKSGVTQQGIESRRAGDLATKCELETPPFDLRLSIMLFQHLLNQILICKPCRQDLLCIETSTDGNIIQILDLLFLVWQIRMRPIVPICLYITIPGEPRYQRGPDCSLVPGRRRGGHSGPSSGVKQFPVRSSQPPCVEGNSSYHSNRGITSAMNNPQVPWKLSGSAGRSVRPNMRFSLVSDHRVGLVLVVVNSVCWLCDGKALGVWIEPRPNDTLGF</sequence>
<dbReference type="Proteomes" id="UP001159363">
    <property type="component" value="Chromosome 6"/>
</dbReference>
<organism evidence="2 3">
    <name type="scientific">Dryococelus australis</name>
    <dbReference type="NCBI Taxonomy" id="614101"/>
    <lineage>
        <taxon>Eukaryota</taxon>
        <taxon>Metazoa</taxon>
        <taxon>Ecdysozoa</taxon>
        <taxon>Arthropoda</taxon>
        <taxon>Hexapoda</taxon>
        <taxon>Insecta</taxon>
        <taxon>Pterygota</taxon>
        <taxon>Neoptera</taxon>
        <taxon>Polyneoptera</taxon>
        <taxon>Phasmatodea</taxon>
        <taxon>Verophasmatodea</taxon>
        <taxon>Anareolatae</taxon>
        <taxon>Phasmatidae</taxon>
        <taxon>Eurycanthinae</taxon>
        <taxon>Dryococelus</taxon>
    </lineage>
</organism>
<keyword evidence="3" id="KW-1185">Reference proteome</keyword>
<proteinExistence type="predicted"/>
<gene>
    <name evidence="2" type="ORF">PR048_019726</name>
</gene>
<feature type="region of interest" description="Disordered" evidence="1">
    <location>
        <begin position="630"/>
        <end position="653"/>
    </location>
</feature>
<protein>
    <submittedName>
        <fullName evidence="2">Uncharacterized protein</fullName>
    </submittedName>
</protein>
<evidence type="ECO:0000313" key="3">
    <source>
        <dbReference type="Proteomes" id="UP001159363"/>
    </source>
</evidence>
<comment type="caution">
    <text evidence="2">The sequence shown here is derived from an EMBL/GenBank/DDBJ whole genome shotgun (WGS) entry which is preliminary data.</text>
</comment>
<evidence type="ECO:0000313" key="2">
    <source>
        <dbReference type="EMBL" id="KAJ8879120.1"/>
    </source>
</evidence>
<reference evidence="2 3" key="1">
    <citation type="submission" date="2023-02" db="EMBL/GenBank/DDBJ databases">
        <title>LHISI_Scaffold_Assembly.</title>
        <authorList>
            <person name="Stuart O.P."/>
            <person name="Cleave R."/>
            <person name="Magrath M.J.L."/>
            <person name="Mikheyev A.S."/>
        </authorList>
    </citation>
    <scope>NUCLEOTIDE SEQUENCE [LARGE SCALE GENOMIC DNA]</scope>
    <source>
        <strain evidence="2">Daus_M_001</strain>
        <tissue evidence="2">Leg muscle</tissue>
    </source>
</reference>